<keyword evidence="2" id="KW-0560">Oxidoreductase</keyword>
<dbReference type="PROSITE" id="PS00061">
    <property type="entry name" value="ADH_SHORT"/>
    <property type="match status" value="1"/>
</dbReference>
<evidence type="ECO:0000313" key="4">
    <source>
        <dbReference type="EMBL" id="MCL8492621.1"/>
    </source>
</evidence>
<dbReference type="PANTHER" id="PTHR43658">
    <property type="entry name" value="SHORT-CHAIN DEHYDROGENASE/REDUCTASE"/>
    <property type="match status" value="1"/>
</dbReference>
<comment type="similarity">
    <text evidence="1 3">Belongs to the short-chain dehydrogenases/reductases (SDR) family.</text>
</comment>
<dbReference type="Gene3D" id="3.40.50.720">
    <property type="entry name" value="NAD(P)-binding Rossmann-like Domain"/>
    <property type="match status" value="1"/>
</dbReference>
<name>A0ABT0T6M7_9CORY</name>
<evidence type="ECO:0000256" key="2">
    <source>
        <dbReference type="ARBA" id="ARBA00023002"/>
    </source>
</evidence>
<dbReference type="SUPFAM" id="SSF51735">
    <property type="entry name" value="NAD(P)-binding Rossmann-fold domains"/>
    <property type="match status" value="1"/>
</dbReference>
<dbReference type="InterPro" id="IPR036291">
    <property type="entry name" value="NAD(P)-bd_dom_sf"/>
</dbReference>
<dbReference type="PANTHER" id="PTHR43658:SF8">
    <property type="entry name" value="17-BETA-HYDROXYSTEROID DEHYDROGENASE 14-RELATED"/>
    <property type="match status" value="1"/>
</dbReference>
<dbReference type="Pfam" id="PF00106">
    <property type="entry name" value="adh_short"/>
    <property type="match status" value="1"/>
</dbReference>
<evidence type="ECO:0000256" key="1">
    <source>
        <dbReference type="ARBA" id="ARBA00006484"/>
    </source>
</evidence>
<comment type="caution">
    <text evidence="4">The sequence shown here is derived from an EMBL/GenBank/DDBJ whole genome shotgun (WGS) entry which is preliminary data.</text>
</comment>
<dbReference type="PRINTS" id="PR00081">
    <property type="entry name" value="GDHRDH"/>
</dbReference>
<dbReference type="InterPro" id="IPR002347">
    <property type="entry name" value="SDR_fam"/>
</dbReference>
<dbReference type="Proteomes" id="UP001203579">
    <property type="component" value="Unassembled WGS sequence"/>
</dbReference>
<dbReference type="InterPro" id="IPR020904">
    <property type="entry name" value="Sc_DH/Rdtase_CS"/>
</dbReference>
<sequence length="249" mass="25647">MNLHEASAVVTGGASGLGAATAAALAEHGATVTVLDLSVPEEKHNGINYTAVDVTDAAAVREAVLAASEQKPLRVAVNCAGICPSARIFGRKGPHDPVLFSKTINVNLMGTFHVMTAAAEAMAQAEPLDEDGQRGVIINTASVAAFEGQVGQAAYAASKGAVAALSITGARDLASLGIRVNAIAPGVVATPMMEQITPEFREQLEATVPFPARLAKPEEFAALAVSITENPYINGETIRLDGALRMPPR</sequence>
<protein>
    <submittedName>
        <fullName evidence="4">SDR family NAD(P)-dependent oxidoreductase</fullName>
    </submittedName>
</protein>
<proteinExistence type="inferred from homology"/>
<organism evidence="4 5">
    <name type="scientific">Corynebacterium intestinale</name>
    <dbReference type="NCBI Taxonomy" id="2943492"/>
    <lineage>
        <taxon>Bacteria</taxon>
        <taxon>Bacillati</taxon>
        <taxon>Actinomycetota</taxon>
        <taxon>Actinomycetes</taxon>
        <taxon>Mycobacteriales</taxon>
        <taxon>Corynebacteriaceae</taxon>
        <taxon>Corynebacterium</taxon>
    </lineage>
</organism>
<dbReference type="EMBL" id="JAMKFF010000001">
    <property type="protein sequence ID" value="MCL8492621.1"/>
    <property type="molecule type" value="Genomic_DNA"/>
</dbReference>
<evidence type="ECO:0000313" key="5">
    <source>
        <dbReference type="Proteomes" id="UP001203579"/>
    </source>
</evidence>
<dbReference type="PRINTS" id="PR00080">
    <property type="entry name" value="SDRFAMILY"/>
</dbReference>
<reference evidence="4 5" key="1">
    <citation type="submission" date="2022-05" db="EMBL/GenBank/DDBJ databases">
        <title>Corynebacterium sp. B5-R-101 sp. nov., isolated from human feces.</title>
        <authorList>
            <person name="Shamsuzzaman M."/>
            <person name="Dahal R.H."/>
        </authorList>
    </citation>
    <scope>NUCLEOTIDE SEQUENCE [LARGE SCALE GENOMIC DNA]</scope>
    <source>
        <strain evidence="4 5">B5-R-101</strain>
    </source>
</reference>
<evidence type="ECO:0000256" key="3">
    <source>
        <dbReference type="RuleBase" id="RU000363"/>
    </source>
</evidence>
<accession>A0ABT0T6M7</accession>
<dbReference type="RefSeq" id="WP_250223692.1">
    <property type="nucleotide sequence ID" value="NZ_JAMFTR010000001.1"/>
</dbReference>
<keyword evidence="5" id="KW-1185">Reference proteome</keyword>
<gene>
    <name evidence="4" type="ORF">M5J06_00500</name>
</gene>